<protein>
    <recommendedName>
        <fullName evidence="1">DUF2383 domain-containing protein</fullName>
    </recommendedName>
</protein>
<comment type="caution">
    <text evidence="2">The sequence shown here is derived from an EMBL/GenBank/DDBJ whole genome shotgun (WGS) entry which is preliminary data.</text>
</comment>
<evidence type="ECO:0000259" key="1">
    <source>
        <dbReference type="Pfam" id="PF09537"/>
    </source>
</evidence>
<gene>
    <name evidence="2" type="ORF">GCM10007100_08940</name>
</gene>
<dbReference type="Gene3D" id="1.20.1260.10">
    <property type="match status" value="1"/>
</dbReference>
<dbReference type="InterPro" id="IPR012347">
    <property type="entry name" value="Ferritin-like"/>
</dbReference>
<dbReference type="AlphaFoldDB" id="A0A918TEJ1"/>
<dbReference type="InterPro" id="IPR019052">
    <property type="entry name" value="DUF2383"/>
</dbReference>
<reference evidence="2" key="2">
    <citation type="submission" date="2020-09" db="EMBL/GenBank/DDBJ databases">
        <authorList>
            <person name="Sun Q."/>
            <person name="Kim S."/>
        </authorList>
    </citation>
    <scope>NUCLEOTIDE SEQUENCE</scope>
    <source>
        <strain evidence="2">KCTC 12988</strain>
    </source>
</reference>
<name>A0A918TEJ1_9BACT</name>
<proteinExistence type="predicted"/>
<reference evidence="2" key="1">
    <citation type="journal article" date="2014" name="Int. J. Syst. Evol. Microbiol.">
        <title>Complete genome sequence of Corynebacterium casei LMG S-19264T (=DSM 44701T), isolated from a smear-ripened cheese.</title>
        <authorList>
            <consortium name="US DOE Joint Genome Institute (JGI-PGF)"/>
            <person name="Walter F."/>
            <person name="Albersmeier A."/>
            <person name="Kalinowski J."/>
            <person name="Ruckert C."/>
        </authorList>
    </citation>
    <scope>NUCLEOTIDE SEQUENCE</scope>
    <source>
        <strain evidence="2">KCTC 12988</strain>
    </source>
</reference>
<evidence type="ECO:0000313" key="3">
    <source>
        <dbReference type="Proteomes" id="UP000644507"/>
    </source>
</evidence>
<keyword evidence="3" id="KW-1185">Reference proteome</keyword>
<accession>A0A918TEJ1</accession>
<dbReference type="Proteomes" id="UP000644507">
    <property type="component" value="Unassembled WGS sequence"/>
</dbReference>
<feature type="domain" description="DUF2383" evidence="1">
    <location>
        <begin position="16"/>
        <end position="121"/>
    </location>
</feature>
<sequence>MNTNTTAPNEVVKECIDTCNSLLRGELSAVETYQKAIDKFDDDVFVTQLKDLQRSHMDSVSELRKHVIEMNGNPESDSGAWGNFANGVQSAANFFGDNAALSSLEAGEAYGQKDYENALEKDIMPEARALIQTTLLPRCRRNQEILDALEEAA</sequence>
<dbReference type="Pfam" id="PF09537">
    <property type="entry name" value="DUF2383"/>
    <property type="match status" value="1"/>
</dbReference>
<evidence type="ECO:0000313" key="2">
    <source>
        <dbReference type="EMBL" id="GHC45743.1"/>
    </source>
</evidence>
<dbReference type="EMBL" id="BMXI01000003">
    <property type="protein sequence ID" value="GHC45743.1"/>
    <property type="molecule type" value="Genomic_DNA"/>
</dbReference>
<organism evidence="2 3">
    <name type="scientific">Roseibacillus persicicus</name>
    <dbReference type="NCBI Taxonomy" id="454148"/>
    <lineage>
        <taxon>Bacteria</taxon>
        <taxon>Pseudomonadati</taxon>
        <taxon>Verrucomicrobiota</taxon>
        <taxon>Verrucomicrobiia</taxon>
        <taxon>Verrucomicrobiales</taxon>
        <taxon>Verrucomicrobiaceae</taxon>
        <taxon>Roseibacillus</taxon>
    </lineage>
</organism>
<dbReference type="RefSeq" id="WP_189567727.1">
    <property type="nucleotide sequence ID" value="NZ_BMXI01000003.1"/>
</dbReference>